<evidence type="ECO:0008006" key="3">
    <source>
        <dbReference type="Google" id="ProtNLM"/>
    </source>
</evidence>
<dbReference type="AlphaFoldDB" id="F3ZNI0"/>
<dbReference type="STRING" id="679937.Bcop_2362"/>
<accession>F3ZNI0</accession>
<dbReference type="HOGENOM" id="CLU_1727668_0_0_10"/>
<keyword evidence="2" id="KW-1185">Reference proteome</keyword>
<gene>
    <name evidence="1" type="ORF">Bcop_2362</name>
</gene>
<organism evidence="1 2">
    <name type="scientific">Bacteroides coprosuis DSM 18011</name>
    <dbReference type="NCBI Taxonomy" id="679937"/>
    <lineage>
        <taxon>Bacteria</taxon>
        <taxon>Pseudomonadati</taxon>
        <taxon>Bacteroidota</taxon>
        <taxon>Bacteroidia</taxon>
        <taxon>Bacteroidales</taxon>
        <taxon>Bacteroidaceae</taxon>
        <taxon>Bacteroides</taxon>
    </lineage>
</organism>
<dbReference type="InterPro" id="IPR032612">
    <property type="entry name" value="DUF4890"/>
</dbReference>
<dbReference type="EMBL" id="CM001167">
    <property type="protein sequence ID" value="EGJ72515.1"/>
    <property type="molecule type" value="Genomic_DNA"/>
</dbReference>
<protein>
    <recommendedName>
        <fullName evidence="3">DUF4890 domain-containing protein</fullName>
    </recommendedName>
</protein>
<evidence type="ECO:0000313" key="1">
    <source>
        <dbReference type="EMBL" id="EGJ72515.1"/>
    </source>
</evidence>
<sequence>MKRVIFVLTVLLIAGTTVDAQNRRRTPRKQVDKTERIEMRAQRMTDAMVTTYNLSEDQKNQLMELNKKWFTKDRDTRFDRNDVRKQNRSKACLISDSTCLATPTIYREVRVKALEADIISYRAELKKILTSKQYKEYEKRVEEGIKKALEK</sequence>
<evidence type="ECO:0000313" key="2">
    <source>
        <dbReference type="Proteomes" id="UP000018439"/>
    </source>
</evidence>
<reference evidence="1 2" key="1">
    <citation type="journal article" date="2011" name="Stand. Genomic Sci.">
        <title>Non-contiguous finished genome sequence of Bacteroides coprosuis type strain (PC139).</title>
        <authorList>
            <person name="Land M."/>
            <person name="Held B."/>
            <person name="Gronow S."/>
            <person name="Abt B."/>
            <person name="Lucas S."/>
            <person name="Del Rio T.G."/>
            <person name="Nolan M."/>
            <person name="Tice H."/>
            <person name="Cheng J.F."/>
            <person name="Pitluck S."/>
            <person name="Liolios K."/>
            <person name="Pagani I."/>
            <person name="Ivanova N."/>
            <person name="Mavromatis K."/>
            <person name="Mikhailova N."/>
            <person name="Pati A."/>
            <person name="Tapia R."/>
            <person name="Han C."/>
            <person name="Goodwin L."/>
            <person name="Chen A."/>
            <person name="Palaniappan K."/>
            <person name="Hauser L."/>
            <person name="Brambilla E.M."/>
            <person name="Rohde M."/>
            <person name="Goker M."/>
            <person name="Detter J.C."/>
            <person name="Woyke T."/>
            <person name="Bristow J."/>
            <person name="Eisen J.A."/>
            <person name="Markowitz V."/>
            <person name="Hugenholtz P."/>
            <person name="Kyrpides N.C."/>
            <person name="Klenk H.P."/>
            <person name="Lapidus A."/>
        </authorList>
    </citation>
    <scope>NUCLEOTIDE SEQUENCE</scope>
    <source>
        <strain evidence="1 2">DSM 18011</strain>
    </source>
</reference>
<dbReference type="Proteomes" id="UP000018439">
    <property type="component" value="Chromosome"/>
</dbReference>
<proteinExistence type="predicted"/>
<name>F3ZNI0_9BACE</name>
<dbReference type="Pfam" id="PF16231">
    <property type="entry name" value="DUF4890"/>
    <property type="match status" value="1"/>
</dbReference>